<dbReference type="OrthoDB" id="9796766at2"/>
<organism evidence="1 2">
    <name type="scientific">Actinomadura syzygii</name>
    <dbReference type="NCBI Taxonomy" id="1427538"/>
    <lineage>
        <taxon>Bacteria</taxon>
        <taxon>Bacillati</taxon>
        <taxon>Actinomycetota</taxon>
        <taxon>Actinomycetes</taxon>
        <taxon>Streptosporangiales</taxon>
        <taxon>Thermomonosporaceae</taxon>
        <taxon>Actinomadura</taxon>
    </lineage>
</organism>
<comment type="caution">
    <text evidence="1">The sequence shown here is derived from an EMBL/GenBank/DDBJ whole genome shotgun (WGS) entry which is preliminary data.</text>
</comment>
<sequence>MSNTPPETAQPDISAGWAVQDLRSQGATYPLWWADAATARDLAARLEAEHATDRTEVVRNPHRDQEWARSAACALLDIVRGVLGEDVAIENTFLVLKWPGAVFEVPWHQDGIDRRIHLDPARSVSAWLALTDATVANGCLQIVPGSHALGYLPYELEDNHGGRRGRAGQAVLGERGLGEGAVPVPVAAGNAIAFDVALLHRSGANTSPHVRIGLNIRYVAPGAADTRDGSVPILDPISGTAW</sequence>
<dbReference type="RefSeq" id="WP_148355122.1">
    <property type="nucleotide sequence ID" value="NZ_JBHSBF010000026.1"/>
</dbReference>
<dbReference type="Proteomes" id="UP000322634">
    <property type="component" value="Unassembled WGS sequence"/>
</dbReference>
<dbReference type="PANTHER" id="PTHR20883">
    <property type="entry name" value="PHYTANOYL-COA DIOXYGENASE DOMAIN CONTAINING 1"/>
    <property type="match status" value="1"/>
</dbReference>
<keyword evidence="2" id="KW-1185">Reference proteome</keyword>
<dbReference type="EMBL" id="VSFF01000016">
    <property type="protein sequence ID" value="TYC08714.1"/>
    <property type="molecule type" value="Genomic_DNA"/>
</dbReference>
<dbReference type="AlphaFoldDB" id="A0A5D0TSM7"/>
<evidence type="ECO:0000313" key="2">
    <source>
        <dbReference type="Proteomes" id="UP000322634"/>
    </source>
</evidence>
<dbReference type="Gene3D" id="2.60.120.620">
    <property type="entry name" value="q2cbj1_9rhob like domain"/>
    <property type="match status" value="1"/>
</dbReference>
<reference evidence="1 2" key="1">
    <citation type="submission" date="2019-08" db="EMBL/GenBank/DDBJ databases">
        <title>Actinomadura sp. nov. CYP1-5 isolated from mountain soil.</title>
        <authorList>
            <person name="Songsumanus A."/>
            <person name="Kuncharoen N."/>
            <person name="Kudo T."/>
            <person name="Yuki M."/>
            <person name="Igarashi Y."/>
            <person name="Tanasupawat S."/>
        </authorList>
    </citation>
    <scope>NUCLEOTIDE SEQUENCE [LARGE SCALE GENOMIC DNA]</scope>
    <source>
        <strain evidence="1 2">GKU157</strain>
    </source>
</reference>
<name>A0A5D0TSM7_9ACTN</name>
<protein>
    <submittedName>
        <fullName evidence="1">Phytanoyl-CoA dioxygenase family protein</fullName>
    </submittedName>
</protein>
<dbReference type="Pfam" id="PF05721">
    <property type="entry name" value="PhyH"/>
    <property type="match status" value="1"/>
</dbReference>
<dbReference type="GO" id="GO:0005506">
    <property type="term" value="F:iron ion binding"/>
    <property type="evidence" value="ECO:0007669"/>
    <property type="project" value="UniProtKB-ARBA"/>
</dbReference>
<gene>
    <name evidence="1" type="ORF">FXF65_38215</name>
</gene>
<dbReference type="InterPro" id="IPR008775">
    <property type="entry name" value="Phytyl_CoA_dOase-like"/>
</dbReference>
<dbReference type="GO" id="GO:0016706">
    <property type="term" value="F:2-oxoglutarate-dependent dioxygenase activity"/>
    <property type="evidence" value="ECO:0007669"/>
    <property type="project" value="UniProtKB-ARBA"/>
</dbReference>
<evidence type="ECO:0000313" key="1">
    <source>
        <dbReference type="EMBL" id="TYC08714.1"/>
    </source>
</evidence>
<keyword evidence="1" id="KW-0223">Dioxygenase</keyword>
<dbReference type="PANTHER" id="PTHR20883:SF51">
    <property type="entry name" value="PHYTANOYL-COA HYDROXYLASE"/>
    <property type="match status" value="1"/>
</dbReference>
<dbReference type="SUPFAM" id="SSF51197">
    <property type="entry name" value="Clavaminate synthase-like"/>
    <property type="match status" value="1"/>
</dbReference>
<proteinExistence type="predicted"/>
<keyword evidence="1" id="KW-0560">Oxidoreductase</keyword>
<accession>A0A5D0TSM7</accession>